<evidence type="ECO:0000313" key="11">
    <source>
        <dbReference type="Proteomes" id="UP000601435"/>
    </source>
</evidence>
<name>A0A813AQD6_9DINO</name>
<dbReference type="GO" id="GO:0005506">
    <property type="term" value="F:iron ion binding"/>
    <property type="evidence" value="ECO:0007669"/>
    <property type="project" value="InterPro"/>
</dbReference>
<dbReference type="Pfam" id="PF13640">
    <property type="entry name" value="2OG-FeII_Oxy_3"/>
    <property type="match status" value="1"/>
</dbReference>
<dbReference type="GO" id="GO:0004656">
    <property type="term" value="F:procollagen-proline 4-dioxygenase activity"/>
    <property type="evidence" value="ECO:0007669"/>
    <property type="project" value="TreeGrafter"/>
</dbReference>
<gene>
    <name evidence="10" type="primary">P4H4</name>
    <name evidence="10" type="ORF">SNEC2469_LOCUS28561</name>
</gene>
<dbReference type="PANTHER" id="PTHR10869:SF246">
    <property type="entry name" value="TRANSMEMBRANE PROLYL 4-HYDROXYLASE"/>
    <property type="match status" value="1"/>
</dbReference>
<evidence type="ECO:0000256" key="8">
    <source>
        <dbReference type="SAM" id="SignalP"/>
    </source>
</evidence>
<feature type="domain" description="Fe2OG dioxygenase" evidence="9">
    <location>
        <begin position="258"/>
        <end position="383"/>
    </location>
</feature>
<dbReference type="OrthoDB" id="420380at2759"/>
<feature type="compositionally biased region" description="Polar residues" evidence="7">
    <location>
        <begin position="556"/>
        <end position="574"/>
    </location>
</feature>
<evidence type="ECO:0000256" key="1">
    <source>
        <dbReference type="ARBA" id="ARBA00001961"/>
    </source>
</evidence>
<feature type="signal peptide" evidence="8">
    <location>
        <begin position="1"/>
        <end position="18"/>
    </location>
</feature>
<protein>
    <submittedName>
        <fullName evidence="10">P4H4 protein</fullName>
    </submittedName>
</protein>
<evidence type="ECO:0000256" key="5">
    <source>
        <dbReference type="ARBA" id="ARBA00023004"/>
    </source>
</evidence>
<keyword evidence="4" id="KW-0560">Oxidoreductase</keyword>
<proteinExistence type="predicted"/>
<organism evidence="10 11">
    <name type="scientific">Symbiodinium necroappetens</name>
    <dbReference type="NCBI Taxonomy" id="1628268"/>
    <lineage>
        <taxon>Eukaryota</taxon>
        <taxon>Sar</taxon>
        <taxon>Alveolata</taxon>
        <taxon>Dinophyceae</taxon>
        <taxon>Suessiales</taxon>
        <taxon>Symbiodiniaceae</taxon>
        <taxon>Symbiodinium</taxon>
    </lineage>
</organism>
<feature type="compositionally biased region" description="Basic residues" evidence="7">
    <location>
        <begin position="665"/>
        <end position="679"/>
    </location>
</feature>
<keyword evidence="3" id="KW-0223">Dioxygenase</keyword>
<comment type="cofactor">
    <cofactor evidence="1">
        <name>L-ascorbate</name>
        <dbReference type="ChEBI" id="CHEBI:38290"/>
    </cofactor>
</comment>
<feature type="coiled-coil region" evidence="6">
    <location>
        <begin position="584"/>
        <end position="625"/>
    </location>
</feature>
<feature type="region of interest" description="Disordered" evidence="7">
    <location>
        <begin position="665"/>
        <end position="693"/>
    </location>
</feature>
<evidence type="ECO:0000256" key="7">
    <source>
        <dbReference type="SAM" id="MobiDB-lite"/>
    </source>
</evidence>
<keyword evidence="8" id="KW-0732">Signal</keyword>
<evidence type="ECO:0000256" key="6">
    <source>
        <dbReference type="SAM" id="Coils"/>
    </source>
</evidence>
<dbReference type="PANTHER" id="PTHR10869">
    <property type="entry name" value="PROLYL 4-HYDROXYLASE ALPHA SUBUNIT"/>
    <property type="match status" value="1"/>
</dbReference>
<keyword evidence="5" id="KW-0408">Iron</keyword>
<dbReference type="InterPro" id="IPR044862">
    <property type="entry name" value="Pro_4_hyd_alph_FE2OG_OXY"/>
</dbReference>
<evidence type="ECO:0000256" key="4">
    <source>
        <dbReference type="ARBA" id="ARBA00023002"/>
    </source>
</evidence>
<keyword evidence="2" id="KW-0479">Metal-binding</keyword>
<comment type="caution">
    <text evidence="10">The sequence shown here is derived from an EMBL/GenBank/DDBJ whole genome shotgun (WGS) entry which is preliminary data.</text>
</comment>
<feature type="compositionally biased region" description="Basic and acidic residues" evidence="7">
    <location>
        <begin position="684"/>
        <end position="693"/>
    </location>
</feature>
<dbReference type="GO" id="GO:0031418">
    <property type="term" value="F:L-ascorbic acid binding"/>
    <property type="evidence" value="ECO:0007669"/>
    <property type="project" value="InterPro"/>
</dbReference>
<dbReference type="InterPro" id="IPR005123">
    <property type="entry name" value="Oxoglu/Fe-dep_dioxygenase_dom"/>
</dbReference>
<reference evidence="10" key="1">
    <citation type="submission" date="2021-02" db="EMBL/GenBank/DDBJ databases">
        <authorList>
            <person name="Dougan E. K."/>
            <person name="Rhodes N."/>
            <person name="Thang M."/>
            <person name="Chan C."/>
        </authorList>
    </citation>
    <scope>NUCLEOTIDE SEQUENCE</scope>
</reference>
<dbReference type="SMART" id="SM00702">
    <property type="entry name" value="P4Hc"/>
    <property type="match status" value="1"/>
</dbReference>
<dbReference type="PROSITE" id="PS51471">
    <property type="entry name" value="FE2OG_OXY"/>
    <property type="match status" value="1"/>
</dbReference>
<dbReference type="Proteomes" id="UP000601435">
    <property type="component" value="Unassembled WGS sequence"/>
</dbReference>
<feature type="region of interest" description="Disordered" evidence="7">
    <location>
        <begin position="553"/>
        <end position="576"/>
    </location>
</feature>
<evidence type="ECO:0000313" key="10">
    <source>
        <dbReference type="EMBL" id="CAE7876368.1"/>
    </source>
</evidence>
<dbReference type="EMBL" id="CAJNJA010062363">
    <property type="protein sequence ID" value="CAE7876368.1"/>
    <property type="molecule type" value="Genomic_DNA"/>
</dbReference>
<sequence length="1254" mass="140100">MAALPFFASLLTWPLVLRASSSVSPCDERYADWLTDREQFERMDEPRYLQGLHVLCLWREKEDGPVFLEAQLNGIREENPFLSELPPDVIDADWGAFRKHLQYLLHFTKATNEWGNFHLKQPFGLFEPGGRRLASTAEVLDAQLVLLFEGGQWFWPPVRVGYVRALPGTTYELKTVSVQPVVFLVRGFLREEECQTIIAMGEANMSESPIVPMDTHHRDKATKEFRTSTQARLESSESPLLTELDHRISNLTRVPVHHNEEVQILRYRLGEFYAAHTDNFDPQYYQNSVDYIDKGHRNRLLTVFWYLTNVSQGGQTLFPRAHALPQPEDMHSCEKGLKVQPEIGAVLLWYSLRPNGNSDPNSLHASCPVQEGMKWSANYWVWNKPRDVQVALPDADYDDEYGALDLIERHFGIVRIQGQCLHPTTNILDCKLTGEKEVPEGAEANDDMTSKICESSVAESDAVPQNNVSATFENRHEHPVRSSARIRSHPLALSATMKLGSIRLLLAWAFIFWTSGSFKLVESPLAMTNSTNETANRIVEEVVAQRLHADMEEISSIDNPASENQSGSNESTAMQGPGELARNLEFLLIKVAQLEAVAEMQQAKLNEQTKKIVSQEDRIQSLEKKVNGEGQKSAGAFVETEHKDAQTLLNEATDVLKNVMLKHNRQRQKGMLHERHRSGLKGSGSEKEAEESARFNPLDLVPKKVRKHITSPFDKLVDGFQAAADKAHWLATNTVDTLALAVNILSRGFTDFRADCDGSNLPSFSYFDQRGLRINFGNLRCEITLMGQTTPLFGFDFGWKHIPLPSPTQLLGGNIEGLLPGQLQQIVSGDILGLMPGPLKLLGAFDCAGQADVVQCLGFKIISDIAPLNFLTRLGDIFKEFIESFAKLASKLVAQAMKGGQSLLQTAATTEFPSVGKDAVVHHRGPNLVITKHSQKMPGKHAELLQKMANLEEPKPPAAVKWSFEDYGPETQALVTQLLVSFPLGARFNGRETSTGSCLAFAPRSKTGSNNQATEADWQAQAKDDFVQLEPWAVPCGNQWMKDHWDKWQGYSFYSVDTSIEKCLTVTFALNMQPVAAFVGGIEFDLLPGPLAEIDTQVCWPRHQPGGLDLSVLRSVIRSNGVLLFSRTLRLSKRFGNDTHFVTENVHGGHQTSRSFFGTSATDEESGTGMASMKRSSLLESNQSRAQAKARLQESLRWETDEEDLYLASVKYGEDMGDMGMNKTSEIRGSSARKRLSSSVHVSEQVHLRQLQAF</sequence>
<accession>A0A813AQD6</accession>
<evidence type="ECO:0000256" key="3">
    <source>
        <dbReference type="ARBA" id="ARBA00022964"/>
    </source>
</evidence>
<dbReference type="AlphaFoldDB" id="A0A813AQD6"/>
<dbReference type="InterPro" id="IPR045054">
    <property type="entry name" value="P4HA-like"/>
</dbReference>
<dbReference type="InterPro" id="IPR006620">
    <property type="entry name" value="Pro_4_hyd_alph"/>
</dbReference>
<dbReference type="Gene3D" id="2.60.120.620">
    <property type="entry name" value="q2cbj1_9rhob like domain"/>
    <property type="match status" value="1"/>
</dbReference>
<keyword evidence="11" id="KW-1185">Reference proteome</keyword>
<evidence type="ECO:0000259" key="9">
    <source>
        <dbReference type="PROSITE" id="PS51471"/>
    </source>
</evidence>
<feature type="region of interest" description="Disordered" evidence="7">
    <location>
        <begin position="1153"/>
        <end position="1172"/>
    </location>
</feature>
<keyword evidence="6" id="KW-0175">Coiled coil</keyword>
<evidence type="ECO:0000256" key="2">
    <source>
        <dbReference type="ARBA" id="ARBA00022723"/>
    </source>
</evidence>
<feature type="chain" id="PRO_5032463438" evidence="8">
    <location>
        <begin position="19"/>
        <end position="1254"/>
    </location>
</feature>
<dbReference type="GO" id="GO:0005783">
    <property type="term" value="C:endoplasmic reticulum"/>
    <property type="evidence" value="ECO:0007669"/>
    <property type="project" value="TreeGrafter"/>
</dbReference>